<dbReference type="GO" id="GO:0016887">
    <property type="term" value="F:ATP hydrolysis activity"/>
    <property type="evidence" value="ECO:0007669"/>
    <property type="project" value="InterPro"/>
</dbReference>
<dbReference type="GO" id="GO:0005743">
    <property type="term" value="C:mitochondrial inner membrane"/>
    <property type="evidence" value="ECO:0007669"/>
    <property type="project" value="UniProtKB-SubCell"/>
</dbReference>
<keyword evidence="6" id="KW-0378">Hydrolase</keyword>
<gene>
    <name evidence="15" type="ORF">TAPDE_001392</name>
</gene>
<sequence>MSDDRSVSSVGLFPSARTLLSVCFAVPSDISRSGIQLFVLGTAAAALRKGIQLLISFVDRTFIARSEIDSRDEAYHYITTYLGQHKKDSLHFTVSSQNKQQTSLESSGDGSGLNASSLIWLPAPGLHLLFYQSRPILIHRSLNGEAGQSNLLKPSERLETMSIATIAVTPHILHSLIEHARALFLKQDRSRTVVFSGTQYGGWQRLHARPIRPLNTVILSPSILNPLLEDIRSYLRRSTEEWYASRGVPYRRGYLFSGPPGTGKTSLAVGLAGEFKLGVYVVSLSGKGMNDDTLIELLGNMPRRSILLLEDIDVAFPNRAAIDKVNRTNKNGSEPVSGVTSSGLLNALDGVAAQEGRIVILTTNFLDRLDDALIRPGRVDMRIEFTLASTEDIKALFCNFFSGDAVTSLAGDFAARVEEGRFSIAALQGYLMTHKDDPRAAIAHIGEWTERLATKH</sequence>
<dbReference type="VEuPathDB" id="FungiDB:TAPDE_001392"/>
<keyword evidence="16" id="KW-1185">Reference proteome</keyword>
<evidence type="ECO:0000256" key="1">
    <source>
        <dbReference type="ARBA" id="ARBA00004434"/>
    </source>
</evidence>
<evidence type="ECO:0000256" key="3">
    <source>
        <dbReference type="ARBA" id="ARBA00022692"/>
    </source>
</evidence>
<evidence type="ECO:0000313" key="15">
    <source>
        <dbReference type="EMBL" id="CCG81549.1"/>
    </source>
</evidence>
<dbReference type="InterPro" id="IPR050747">
    <property type="entry name" value="Mitochondrial_chaperone_BCS1"/>
</dbReference>
<proteinExistence type="inferred from homology"/>
<keyword evidence="5" id="KW-0999">Mitochondrion inner membrane</keyword>
<evidence type="ECO:0000259" key="14">
    <source>
        <dbReference type="SMART" id="SM01024"/>
    </source>
</evidence>
<dbReference type="SMART" id="SM00382">
    <property type="entry name" value="AAA"/>
    <property type="match status" value="1"/>
</dbReference>
<dbReference type="Pfam" id="PF08740">
    <property type="entry name" value="BCS1_N"/>
    <property type="match status" value="1"/>
</dbReference>
<reference evidence="15 16" key="1">
    <citation type="journal article" date="2013" name="MBio">
        <title>Genome sequencing of the plant pathogen Taphrina deformans, the causal agent of peach leaf curl.</title>
        <authorList>
            <person name="Cisse O.H."/>
            <person name="Almeida J.M.G.C.F."/>
            <person name="Fonseca A."/>
            <person name="Kumar A.A."/>
            <person name="Salojaervi J."/>
            <person name="Overmyer K."/>
            <person name="Hauser P.M."/>
            <person name="Pagni M."/>
        </authorList>
    </citation>
    <scope>NUCLEOTIDE SEQUENCE [LARGE SCALE GENOMIC DNA]</scope>
    <source>
        <strain evidence="16">PYCC 5710 / ATCC 11124 / CBS 356.35 / IMI 108563 / JCM 9778 / NBRC 8474</strain>
    </source>
</reference>
<comment type="subcellular location">
    <subcellularLocation>
        <location evidence="1">Mitochondrion inner membrane</location>
        <topology evidence="1">Single-pass membrane protein</topology>
    </subcellularLocation>
</comment>
<dbReference type="InterPro" id="IPR014851">
    <property type="entry name" value="BCS1_N"/>
</dbReference>
<evidence type="ECO:0000256" key="9">
    <source>
        <dbReference type="ARBA" id="ARBA00023128"/>
    </source>
</evidence>
<dbReference type="InterPro" id="IPR057495">
    <property type="entry name" value="AAA_lid_BCS1"/>
</dbReference>
<dbReference type="Pfam" id="PF25426">
    <property type="entry name" value="AAA_lid_BCS1"/>
    <property type="match status" value="1"/>
</dbReference>
<dbReference type="Proteomes" id="UP000013776">
    <property type="component" value="Unassembled WGS sequence"/>
</dbReference>
<feature type="domain" description="AAA+ ATPase" evidence="13">
    <location>
        <begin position="250"/>
        <end position="389"/>
    </location>
</feature>
<dbReference type="OrthoDB" id="10251412at2759"/>
<dbReference type="SMART" id="SM01024">
    <property type="entry name" value="BCS1_N"/>
    <property type="match status" value="1"/>
</dbReference>
<evidence type="ECO:0000256" key="2">
    <source>
        <dbReference type="ARBA" id="ARBA00007448"/>
    </source>
</evidence>
<evidence type="ECO:0000256" key="12">
    <source>
        <dbReference type="RuleBase" id="RU003651"/>
    </source>
</evidence>
<evidence type="ECO:0000259" key="13">
    <source>
        <dbReference type="SMART" id="SM00382"/>
    </source>
</evidence>
<evidence type="ECO:0000256" key="4">
    <source>
        <dbReference type="ARBA" id="ARBA00022741"/>
    </source>
</evidence>
<dbReference type="InterPro" id="IPR003960">
    <property type="entry name" value="ATPase_AAA_CS"/>
</dbReference>
<dbReference type="GO" id="GO:0005524">
    <property type="term" value="F:ATP binding"/>
    <property type="evidence" value="ECO:0007669"/>
    <property type="project" value="UniProtKB-KW"/>
</dbReference>
<comment type="similarity">
    <text evidence="2">Belongs to the AAA ATPase family. BCS1 subfamily.</text>
</comment>
<keyword evidence="7 12" id="KW-0067">ATP-binding</keyword>
<organism evidence="15 16">
    <name type="scientific">Taphrina deformans (strain PYCC 5710 / ATCC 11124 / CBS 356.35 / IMI 108563 / JCM 9778 / NBRC 8474)</name>
    <name type="common">Peach leaf curl fungus</name>
    <name type="synonym">Lalaria deformans</name>
    <dbReference type="NCBI Taxonomy" id="1097556"/>
    <lineage>
        <taxon>Eukaryota</taxon>
        <taxon>Fungi</taxon>
        <taxon>Dikarya</taxon>
        <taxon>Ascomycota</taxon>
        <taxon>Taphrinomycotina</taxon>
        <taxon>Taphrinomycetes</taxon>
        <taxon>Taphrinales</taxon>
        <taxon>Taphrinaceae</taxon>
        <taxon>Taphrina</taxon>
    </lineage>
</organism>
<dbReference type="PANTHER" id="PTHR23070">
    <property type="entry name" value="BCS1 AAA-TYPE ATPASE"/>
    <property type="match status" value="1"/>
</dbReference>
<evidence type="ECO:0000256" key="10">
    <source>
        <dbReference type="ARBA" id="ARBA00023136"/>
    </source>
</evidence>
<evidence type="ECO:0000256" key="6">
    <source>
        <dbReference type="ARBA" id="ARBA00022801"/>
    </source>
</evidence>
<keyword evidence="10" id="KW-0472">Membrane</keyword>
<evidence type="ECO:0000256" key="5">
    <source>
        <dbReference type="ARBA" id="ARBA00022792"/>
    </source>
</evidence>
<keyword evidence="4 12" id="KW-0547">Nucleotide-binding</keyword>
<evidence type="ECO:0000256" key="11">
    <source>
        <dbReference type="ARBA" id="ARBA00048778"/>
    </source>
</evidence>
<protein>
    <submittedName>
        <fullName evidence="15">BCS1-like ATPase</fullName>
    </submittedName>
</protein>
<dbReference type="AlphaFoldDB" id="S0BE38"/>
<dbReference type="Pfam" id="PF00004">
    <property type="entry name" value="AAA"/>
    <property type="match status" value="1"/>
</dbReference>
<name>S0BE38_TAPDE</name>
<evidence type="ECO:0000256" key="7">
    <source>
        <dbReference type="ARBA" id="ARBA00022840"/>
    </source>
</evidence>
<evidence type="ECO:0000313" key="16">
    <source>
        <dbReference type="Proteomes" id="UP000013776"/>
    </source>
</evidence>
<dbReference type="STRING" id="1097556.S0BE38"/>
<dbReference type="InterPro" id="IPR003959">
    <property type="entry name" value="ATPase_AAA_core"/>
</dbReference>
<accession>S0BE38</accession>
<dbReference type="SUPFAM" id="SSF52540">
    <property type="entry name" value="P-loop containing nucleoside triphosphate hydrolases"/>
    <property type="match status" value="1"/>
</dbReference>
<evidence type="ECO:0000256" key="8">
    <source>
        <dbReference type="ARBA" id="ARBA00022989"/>
    </source>
</evidence>
<dbReference type="InterPro" id="IPR027417">
    <property type="entry name" value="P-loop_NTPase"/>
</dbReference>
<comment type="caution">
    <text evidence="15">The sequence shown here is derived from an EMBL/GenBank/DDBJ whole genome shotgun (WGS) entry which is preliminary data.</text>
</comment>
<comment type="catalytic activity">
    <reaction evidence="11">
        <text>ATP + H2O = ADP + phosphate + H(+)</text>
        <dbReference type="Rhea" id="RHEA:13065"/>
        <dbReference type="ChEBI" id="CHEBI:15377"/>
        <dbReference type="ChEBI" id="CHEBI:15378"/>
        <dbReference type="ChEBI" id="CHEBI:30616"/>
        <dbReference type="ChEBI" id="CHEBI:43474"/>
        <dbReference type="ChEBI" id="CHEBI:456216"/>
    </reaction>
    <physiologicalReaction direction="left-to-right" evidence="11">
        <dbReference type="Rhea" id="RHEA:13066"/>
    </physiologicalReaction>
</comment>
<dbReference type="PROSITE" id="PS00674">
    <property type="entry name" value="AAA"/>
    <property type="match status" value="1"/>
</dbReference>
<dbReference type="EMBL" id="CAHR02000044">
    <property type="protein sequence ID" value="CCG81549.1"/>
    <property type="molecule type" value="Genomic_DNA"/>
</dbReference>
<feature type="domain" description="BCS1 N-terminal" evidence="14">
    <location>
        <begin position="38"/>
        <end position="217"/>
    </location>
</feature>
<keyword evidence="3" id="KW-0812">Transmembrane</keyword>
<dbReference type="InterPro" id="IPR003593">
    <property type="entry name" value="AAA+_ATPase"/>
</dbReference>
<dbReference type="eggNOG" id="KOG0743">
    <property type="taxonomic scope" value="Eukaryota"/>
</dbReference>
<keyword evidence="9" id="KW-0496">Mitochondrion</keyword>
<dbReference type="Gene3D" id="3.40.50.300">
    <property type="entry name" value="P-loop containing nucleotide triphosphate hydrolases"/>
    <property type="match status" value="1"/>
</dbReference>
<keyword evidence="8" id="KW-1133">Transmembrane helix</keyword>